<dbReference type="Proteomes" id="UP001327560">
    <property type="component" value="Chromosome 1"/>
</dbReference>
<feature type="coiled-coil region" evidence="1">
    <location>
        <begin position="66"/>
        <end position="107"/>
    </location>
</feature>
<evidence type="ECO:0000313" key="4">
    <source>
        <dbReference type="Proteomes" id="UP001327560"/>
    </source>
</evidence>
<sequence>MAEDPERMAALKRAYADIILNTAKESAGRILASERKVIQLQRSLSLSKEESLEMLLRLKVIMDTKIKESEKANLSQVRKIQELEAQLSEANVMIDGLRSEVRRLNSELDHKGDTQAEFRDGNSSANDATPEKCNAQGNIDNSDSHPHSLSGPRIKQKSDCCFIKDQTRDEPLKNLMAPDNYAGNPDLACLILSTKEPELCRNGCTQRIRAFEQNSVAKDHPAQIHDQLSSIKSETIMHENEKVERILARNFVMAEKGIRRRNRRRRKFITWSSKRGTHHDVKHNGLLDSNDPKVEQDDQDGSVDMRNVVPSKMLKSCSSELSEEDHTTEVQRVNNDKCSELLNSYRMTTRRSVLKLCNSCCENHAGKSHNPSIGTACQENSLKESVAVGTSETINYTLPDMDAKDSTQIGQEMSMKPDHKSAEDPNNFVTKKDETTNVPQDGYKDESCRTSLPADEAGSDKVLKYTFQRKRKRGSLDTKVESTSLEENEMFRRKVDKDNGENVSKRKQDQDSTLLETKKSSSLMVESSRDSRRMAQVARQVSEIPFYLFREYLWKTKTLTIKNMQLVW</sequence>
<evidence type="ECO:0000256" key="2">
    <source>
        <dbReference type="SAM" id="MobiDB-lite"/>
    </source>
</evidence>
<name>A0AAQ3JPH4_9LILI</name>
<feature type="compositionally biased region" description="Low complexity" evidence="2">
    <location>
        <begin position="512"/>
        <end position="523"/>
    </location>
</feature>
<feature type="region of interest" description="Disordered" evidence="2">
    <location>
        <begin position="280"/>
        <end position="304"/>
    </location>
</feature>
<dbReference type="PANTHER" id="PTHR34778">
    <property type="entry name" value="OS02G0580700 PROTEIN"/>
    <property type="match status" value="1"/>
</dbReference>
<proteinExistence type="predicted"/>
<feature type="compositionally biased region" description="Basic and acidic residues" evidence="2">
    <location>
        <begin position="494"/>
        <end position="510"/>
    </location>
</feature>
<accession>A0AAQ3JPH4</accession>
<feature type="region of interest" description="Disordered" evidence="2">
    <location>
        <begin position="412"/>
        <end position="455"/>
    </location>
</feature>
<feature type="compositionally biased region" description="Basic and acidic residues" evidence="2">
    <location>
        <begin position="108"/>
        <end position="120"/>
    </location>
</feature>
<dbReference type="AlphaFoldDB" id="A0AAQ3JPH4"/>
<gene>
    <name evidence="3" type="ORF">Cni_G01327</name>
</gene>
<dbReference type="EMBL" id="CP136890">
    <property type="protein sequence ID" value="WOK92636.1"/>
    <property type="molecule type" value="Genomic_DNA"/>
</dbReference>
<feature type="compositionally biased region" description="Basic and acidic residues" evidence="2">
    <location>
        <begin position="280"/>
        <end position="296"/>
    </location>
</feature>
<dbReference type="PANTHER" id="PTHR34778:SF2">
    <property type="entry name" value="OS02G0580700 PROTEIN"/>
    <property type="match status" value="1"/>
</dbReference>
<keyword evidence="1" id="KW-0175">Coiled coil</keyword>
<keyword evidence="4" id="KW-1185">Reference proteome</keyword>
<reference evidence="3 4" key="1">
    <citation type="submission" date="2023-10" db="EMBL/GenBank/DDBJ databases">
        <title>Chromosome-scale genome assembly provides insights into flower coloration mechanisms of Canna indica.</title>
        <authorList>
            <person name="Li C."/>
        </authorList>
    </citation>
    <scope>NUCLEOTIDE SEQUENCE [LARGE SCALE GENOMIC DNA]</scope>
    <source>
        <tissue evidence="3">Flower</tissue>
    </source>
</reference>
<evidence type="ECO:0000256" key="1">
    <source>
        <dbReference type="SAM" id="Coils"/>
    </source>
</evidence>
<feature type="region of interest" description="Disordered" evidence="2">
    <location>
        <begin position="108"/>
        <end position="154"/>
    </location>
</feature>
<protein>
    <submittedName>
        <fullName evidence="3">Uncharacterized protein</fullName>
    </submittedName>
</protein>
<organism evidence="3 4">
    <name type="scientific">Canna indica</name>
    <name type="common">Indian-shot</name>
    <dbReference type="NCBI Taxonomy" id="4628"/>
    <lineage>
        <taxon>Eukaryota</taxon>
        <taxon>Viridiplantae</taxon>
        <taxon>Streptophyta</taxon>
        <taxon>Embryophyta</taxon>
        <taxon>Tracheophyta</taxon>
        <taxon>Spermatophyta</taxon>
        <taxon>Magnoliopsida</taxon>
        <taxon>Liliopsida</taxon>
        <taxon>Zingiberales</taxon>
        <taxon>Cannaceae</taxon>
        <taxon>Canna</taxon>
    </lineage>
</organism>
<feature type="region of interest" description="Disordered" evidence="2">
    <location>
        <begin position="494"/>
        <end position="530"/>
    </location>
</feature>
<evidence type="ECO:0000313" key="3">
    <source>
        <dbReference type="EMBL" id="WOK92636.1"/>
    </source>
</evidence>